<proteinExistence type="predicted"/>
<evidence type="ECO:0000313" key="1">
    <source>
        <dbReference type="EMBL" id="AFY92915.1"/>
    </source>
</evidence>
<dbReference type="HOGENOM" id="CLU_095602_0_0_3"/>
<dbReference type="OrthoDB" id="200044at2"/>
<protein>
    <recommendedName>
        <fullName evidence="3">CobQ/CobB/MinD/ParA nucleotide binding domain-containing protein</fullName>
    </recommendedName>
</protein>
<evidence type="ECO:0000313" key="2">
    <source>
        <dbReference type="Proteomes" id="UP000010366"/>
    </source>
</evidence>
<dbReference type="STRING" id="1173020.Cha6605_1794"/>
<dbReference type="EMBL" id="CP003600">
    <property type="protein sequence ID" value="AFY92915.1"/>
    <property type="molecule type" value="Genomic_DNA"/>
</dbReference>
<dbReference type="Proteomes" id="UP000010366">
    <property type="component" value="Chromosome"/>
</dbReference>
<dbReference type="eggNOG" id="COG1192">
    <property type="taxonomic scope" value="Bacteria"/>
</dbReference>
<gene>
    <name evidence="1" type="ORF">Cha6605_1794</name>
</gene>
<sequence>MKPIYIIGSNKGGVGKSLLTMAILDYFSKNEQSCFLVETESRLMDVHRSYRHLPFAVLDLSSESGASGLIDLGFGHPNEIIIVNATAVSIEGIEKYSQHLITELSALDRPLITLWVIDRLTSSLDSLSAYIKVMGGSTVHVAINNYFGDENYFHAYQNSSLKVSIEAQGKSLVFPTLNSYICDKFFNNSSTIEDAATGMLLGYRSLLNGWRKKCHAIFDSIAFVNSSQHVRSRQEILATGISISRLQAVDAIEFPNS</sequence>
<keyword evidence="2" id="KW-1185">Reference proteome</keyword>
<organism evidence="1 2">
    <name type="scientific">Chamaesiphon minutus (strain ATCC 27169 / PCC 6605)</name>
    <dbReference type="NCBI Taxonomy" id="1173020"/>
    <lineage>
        <taxon>Bacteria</taxon>
        <taxon>Bacillati</taxon>
        <taxon>Cyanobacteriota</taxon>
        <taxon>Cyanophyceae</taxon>
        <taxon>Gomontiellales</taxon>
        <taxon>Chamaesiphonaceae</taxon>
        <taxon>Chamaesiphon</taxon>
    </lineage>
</organism>
<name>K9UDL3_CHAP6</name>
<dbReference type="KEGG" id="cmp:Cha6605_1794"/>
<evidence type="ECO:0008006" key="3">
    <source>
        <dbReference type="Google" id="ProtNLM"/>
    </source>
</evidence>
<dbReference type="AlphaFoldDB" id="K9UDL3"/>
<dbReference type="RefSeq" id="WP_015159086.1">
    <property type="nucleotide sequence ID" value="NC_019697.1"/>
</dbReference>
<accession>K9UDL3</accession>
<reference evidence="1 2" key="1">
    <citation type="submission" date="2012-05" db="EMBL/GenBank/DDBJ databases">
        <title>Finished chromosome of genome of Chamaesiphon sp. PCC 6605.</title>
        <authorList>
            <consortium name="US DOE Joint Genome Institute"/>
            <person name="Gugger M."/>
            <person name="Coursin T."/>
            <person name="Rippka R."/>
            <person name="Tandeau De Marsac N."/>
            <person name="Huntemann M."/>
            <person name="Wei C.-L."/>
            <person name="Han J."/>
            <person name="Detter J.C."/>
            <person name="Han C."/>
            <person name="Tapia R."/>
            <person name="Chen A."/>
            <person name="Kyrpides N."/>
            <person name="Mavromatis K."/>
            <person name="Markowitz V."/>
            <person name="Szeto E."/>
            <person name="Ivanova N."/>
            <person name="Pagani I."/>
            <person name="Pati A."/>
            <person name="Goodwin L."/>
            <person name="Nordberg H.P."/>
            <person name="Cantor M.N."/>
            <person name="Hua S.X."/>
            <person name="Woyke T."/>
            <person name="Kerfeld C.A."/>
        </authorList>
    </citation>
    <scope>NUCLEOTIDE SEQUENCE [LARGE SCALE GENOMIC DNA]</scope>
    <source>
        <strain evidence="2">ATCC 27169 / PCC 6605</strain>
    </source>
</reference>